<comment type="subcellular location">
    <subcellularLocation>
        <location evidence="1">Nucleus</location>
    </subcellularLocation>
</comment>
<gene>
    <name evidence="8" type="ORF">EUGRSUZ_B03324</name>
</gene>
<feature type="domain" description="HTH myb-type" evidence="7">
    <location>
        <begin position="60"/>
        <end position="114"/>
    </location>
</feature>
<feature type="domain" description="Myb-like" evidence="6">
    <location>
        <begin position="60"/>
        <end position="110"/>
    </location>
</feature>
<dbReference type="GO" id="GO:0005634">
    <property type="term" value="C:nucleus"/>
    <property type="evidence" value="ECO:0000318"/>
    <property type="project" value="GO_Central"/>
</dbReference>
<dbReference type="PROSITE" id="PS50090">
    <property type="entry name" value="MYB_LIKE"/>
    <property type="match status" value="2"/>
</dbReference>
<dbReference type="eggNOG" id="KOG0048">
    <property type="taxonomic scope" value="Eukaryota"/>
</dbReference>
<dbReference type="FunFam" id="1.10.10.60:FF:000001">
    <property type="entry name" value="MYB-related transcription factor"/>
    <property type="match status" value="1"/>
</dbReference>
<dbReference type="STRING" id="71139.A0A059D8G8"/>
<dbReference type="PROSITE" id="PS51294">
    <property type="entry name" value="HTH_MYB"/>
    <property type="match status" value="2"/>
</dbReference>
<dbReference type="SUPFAM" id="SSF46689">
    <property type="entry name" value="Homeodomain-like"/>
    <property type="match status" value="1"/>
</dbReference>
<keyword evidence="3" id="KW-0238">DNA-binding</keyword>
<evidence type="ECO:0000256" key="1">
    <source>
        <dbReference type="ARBA" id="ARBA00004123"/>
    </source>
</evidence>
<dbReference type="InterPro" id="IPR009057">
    <property type="entry name" value="Homeodomain-like_sf"/>
</dbReference>
<protein>
    <submittedName>
        <fullName evidence="8">Uncharacterized protein</fullName>
    </submittedName>
</protein>
<feature type="domain" description="Myb-like" evidence="6">
    <location>
        <begin position="7"/>
        <end position="59"/>
    </location>
</feature>
<evidence type="ECO:0000256" key="5">
    <source>
        <dbReference type="SAM" id="MobiDB-lite"/>
    </source>
</evidence>
<dbReference type="GO" id="GO:0000987">
    <property type="term" value="F:cis-regulatory region sequence-specific DNA binding"/>
    <property type="evidence" value="ECO:0000318"/>
    <property type="project" value="GO_Central"/>
</dbReference>
<dbReference type="AlphaFoldDB" id="A0A059D8G8"/>
<dbReference type="Pfam" id="PF00249">
    <property type="entry name" value="Myb_DNA-binding"/>
    <property type="match status" value="2"/>
</dbReference>
<evidence type="ECO:0000256" key="2">
    <source>
        <dbReference type="ARBA" id="ARBA00022737"/>
    </source>
</evidence>
<dbReference type="CDD" id="cd00167">
    <property type="entry name" value="SANT"/>
    <property type="match status" value="2"/>
</dbReference>
<feature type="compositionally biased region" description="Basic and acidic residues" evidence="5">
    <location>
        <begin position="122"/>
        <end position="145"/>
    </location>
</feature>
<dbReference type="PANTHER" id="PTHR47999">
    <property type="entry name" value="TRANSCRIPTION FACTOR MYB8-RELATED-RELATED"/>
    <property type="match status" value="1"/>
</dbReference>
<dbReference type="OrthoDB" id="2143914at2759"/>
<dbReference type="GO" id="GO:0006355">
    <property type="term" value="P:regulation of DNA-templated transcription"/>
    <property type="evidence" value="ECO:0000318"/>
    <property type="project" value="GO_Central"/>
</dbReference>
<dbReference type="Gene3D" id="1.10.10.60">
    <property type="entry name" value="Homeodomain-like"/>
    <property type="match status" value="2"/>
</dbReference>
<dbReference type="SMART" id="SM00717">
    <property type="entry name" value="SANT"/>
    <property type="match status" value="2"/>
</dbReference>
<feature type="domain" description="HTH myb-type" evidence="7">
    <location>
        <begin position="10"/>
        <end position="59"/>
    </location>
</feature>
<evidence type="ECO:0000256" key="4">
    <source>
        <dbReference type="ARBA" id="ARBA00023242"/>
    </source>
</evidence>
<dbReference type="PANTHER" id="PTHR47999:SF59">
    <property type="entry name" value="TRANSCRIPTION FACTOR WER-LIKE"/>
    <property type="match status" value="1"/>
</dbReference>
<dbReference type="KEGG" id="egr:104433534"/>
<evidence type="ECO:0000259" key="6">
    <source>
        <dbReference type="PROSITE" id="PS50090"/>
    </source>
</evidence>
<dbReference type="InterPro" id="IPR017930">
    <property type="entry name" value="Myb_dom"/>
</dbReference>
<sequence>MGAEAGESLHRKGLWTEEEDRLLLDHIRVHGPGRWNRIPKFTGLRRHGKSCRLRWLNYLSPAVKRGKFSEEEDDLIVRLHKLLGNRWSLIAGRVPGRTDNQVKNHWNTHLFKKLGTGNFKRPRSDPKPEYRAQEEQETTDHHHPINDSNAGNCDRLPPCRSTMSNTSADDAEVGDVLMRENFLTGSEGSDGEEWMRDHRVWLGSPMLSSDRYFELSNVGLEDLVIDSYSLDQMWRHL</sequence>
<reference evidence="8" key="1">
    <citation type="submission" date="2013-07" db="EMBL/GenBank/DDBJ databases">
        <title>The genome of Eucalyptus grandis.</title>
        <authorList>
            <person name="Schmutz J."/>
            <person name="Hayes R."/>
            <person name="Myburg A."/>
            <person name="Tuskan G."/>
            <person name="Grattapaglia D."/>
            <person name="Rokhsar D.S."/>
        </authorList>
    </citation>
    <scope>NUCLEOTIDE SEQUENCE</scope>
    <source>
        <tissue evidence="8">Leaf extractions</tissue>
    </source>
</reference>
<dbReference type="Gramene" id="KCW86716">
    <property type="protein sequence ID" value="KCW86716"/>
    <property type="gene ID" value="EUGRSUZ_B03324"/>
</dbReference>
<dbReference type="InParanoid" id="A0A059D8G8"/>
<keyword evidence="4" id="KW-0539">Nucleus</keyword>
<dbReference type="InterPro" id="IPR015495">
    <property type="entry name" value="Myb_TF_plants"/>
</dbReference>
<dbReference type="EMBL" id="KK198754">
    <property type="protein sequence ID" value="KCW86716.1"/>
    <property type="molecule type" value="Genomic_DNA"/>
</dbReference>
<evidence type="ECO:0000259" key="7">
    <source>
        <dbReference type="PROSITE" id="PS51294"/>
    </source>
</evidence>
<evidence type="ECO:0000313" key="8">
    <source>
        <dbReference type="EMBL" id="KCW86716.1"/>
    </source>
</evidence>
<name>A0A059D8G8_EUCGR</name>
<proteinExistence type="predicted"/>
<dbReference type="InterPro" id="IPR001005">
    <property type="entry name" value="SANT/Myb"/>
</dbReference>
<accession>A0A059D8G8</accession>
<dbReference type="SMR" id="A0A059D8G8"/>
<evidence type="ECO:0000256" key="3">
    <source>
        <dbReference type="ARBA" id="ARBA00023125"/>
    </source>
</evidence>
<organism evidence="8">
    <name type="scientific">Eucalyptus grandis</name>
    <name type="common">Flooded gum</name>
    <dbReference type="NCBI Taxonomy" id="71139"/>
    <lineage>
        <taxon>Eukaryota</taxon>
        <taxon>Viridiplantae</taxon>
        <taxon>Streptophyta</taxon>
        <taxon>Embryophyta</taxon>
        <taxon>Tracheophyta</taxon>
        <taxon>Spermatophyta</taxon>
        <taxon>Magnoliopsida</taxon>
        <taxon>eudicotyledons</taxon>
        <taxon>Gunneridae</taxon>
        <taxon>Pentapetalae</taxon>
        <taxon>rosids</taxon>
        <taxon>malvids</taxon>
        <taxon>Myrtales</taxon>
        <taxon>Myrtaceae</taxon>
        <taxon>Myrtoideae</taxon>
        <taxon>Eucalypteae</taxon>
        <taxon>Eucalyptus</taxon>
    </lineage>
</organism>
<keyword evidence="2" id="KW-0677">Repeat</keyword>
<feature type="region of interest" description="Disordered" evidence="5">
    <location>
        <begin position="115"/>
        <end position="153"/>
    </location>
</feature>